<dbReference type="InterPro" id="IPR039425">
    <property type="entry name" value="RNA_pol_sigma-70-like"/>
</dbReference>
<evidence type="ECO:0000313" key="10">
    <source>
        <dbReference type="Proteomes" id="UP000581688"/>
    </source>
</evidence>
<dbReference type="GO" id="GO:0006352">
    <property type="term" value="P:DNA-templated transcription initiation"/>
    <property type="evidence" value="ECO:0007669"/>
    <property type="project" value="InterPro"/>
</dbReference>
<evidence type="ECO:0000256" key="1">
    <source>
        <dbReference type="ARBA" id="ARBA00010641"/>
    </source>
</evidence>
<evidence type="ECO:0000256" key="3">
    <source>
        <dbReference type="ARBA" id="ARBA00023082"/>
    </source>
</evidence>
<evidence type="ECO:0000256" key="5">
    <source>
        <dbReference type="ARBA" id="ARBA00023163"/>
    </source>
</evidence>
<dbReference type="SUPFAM" id="SSF88659">
    <property type="entry name" value="Sigma3 and sigma4 domains of RNA polymerase sigma factors"/>
    <property type="match status" value="1"/>
</dbReference>
<dbReference type="Pfam" id="PF08281">
    <property type="entry name" value="Sigma70_r4_2"/>
    <property type="match status" value="1"/>
</dbReference>
<dbReference type="NCBIfam" id="TIGR02937">
    <property type="entry name" value="sigma70-ECF"/>
    <property type="match status" value="1"/>
</dbReference>
<accession>A0A841QAL0</accession>
<dbReference type="Gene3D" id="1.10.10.10">
    <property type="entry name" value="Winged helix-like DNA-binding domain superfamily/Winged helix DNA-binding domain"/>
    <property type="match status" value="1"/>
</dbReference>
<dbReference type="PANTHER" id="PTHR43133:SF8">
    <property type="entry name" value="RNA POLYMERASE SIGMA FACTOR HI_1459-RELATED"/>
    <property type="match status" value="1"/>
</dbReference>
<keyword evidence="10" id="KW-1185">Reference proteome</keyword>
<evidence type="ECO:0000256" key="6">
    <source>
        <dbReference type="RuleBase" id="RU000716"/>
    </source>
</evidence>
<evidence type="ECO:0000259" key="7">
    <source>
        <dbReference type="Pfam" id="PF04542"/>
    </source>
</evidence>
<dbReference type="Proteomes" id="UP000581688">
    <property type="component" value="Unassembled WGS sequence"/>
</dbReference>
<dbReference type="Pfam" id="PF04542">
    <property type="entry name" value="Sigma70_r2"/>
    <property type="match status" value="1"/>
</dbReference>
<comment type="similarity">
    <text evidence="1 6">Belongs to the sigma-70 factor family. ECF subfamily.</text>
</comment>
<evidence type="ECO:0000259" key="8">
    <source>
        <dbReference type="Pfam" id="PF08281"/>
    </source>
</evidence>
<dbReference type="GO" id="GO:0016987">
    <property type="term" value="F:sigma factor activity"/>
    <property type="evidence" value="ECO:0007669"/>
    <property type="project" value="UniProtKB-KW"/>
</dbReference>
<gene>
    <name evidence="9" type="ORF">HNQ94_003824</name>
</gene>
<dbReference type="AlphaFoldDB" id="A0A841QAL0"/>
<evidence type="ECO:0000256" key="2">
    <source>
        <dbReference type="ARBA" id="ARBA00023015"/>
    </source>
</evidence>
<keyword evidence="4 6" id="KW-0238">DNA-binding</keyword>
<dbReference type="SUPFAM" id="SSF88946">
    <property type="entry name" value="Sigma2 domain of RNA polymerase sigma factors"/>
    <property type="match status" value="1"/>
</dbReference>
<dbReference type="InterPro" id="IPR013325">
    <property type="entry name" value="RNA_pol_sigma_r2"/>
</dbReference>
<dbReference type="GO" id="GO:0003677">
    <property type="term" value="F:DNA binding"/>
    <property type="evidence" value="ECO:0007669"/>
    <property type="project" value="UniProtKB-KW"/>
</dbReference>
<keyword evidence="3 6" id="KW-0731">Sigma factor</keyword>
<name>A0A841QAL0_9BACI</name>
<dbReference type="GO" id="GO:0006950">
    <property type="term" value="P:response to stress"/>
    <property type="evidence" value="ECO:0007669"/>
    <property type="project" value="UniProtKB-ARBA"/>
</dbReference>
<evidence type="ECO:0000313" key="9">
    <source>
        <dbReference type="EMBL" id="MBB6455324.1"/>
    </source>
</evidence>
<dbReference type="RefSeq" id="WP_246200081.1">
    <property type="nucleotide sequence ID" value="NZ_CADDWK010000019.1"/>
</dbReference>
<protein>
    <recommendedName>
        <fullName evidence="6">RNA polymerase sigma factor</fullName>
    </recommendedName>
</protein>
<dbReference type="PANTHER" id="PTHR43133">
    <property type="entry name" value="RNA POLYMERASE ECF-TYPE SIGMA FACTO"/>
    <property type="match status" value="1"/>
</dbReference>
<dbReference type="InterPro" id="IPR013324">
    <property type="entry name" value="RNA_pol_sigma_r3/r4-like"/>
</dbReference>
<dbReference type="InterPro" id="IPR014284">
    <property type="entry name" value="RNA_pol_sigma-70_dom"/>
</dbReference>
<proteinExistence type="inferred from homology"/>
<feature type="domain" description="RNA polymerase sigma-70 region 2" evidence="7">
    <location>
        <begin position="12"/>
        <end position="77"/>
    </location>
</feature>
<keyword evidence="5 6" id="KW-0804">Transcription</keyword>
<dbReference type="InterPro" id="IPR036388">
    <property type="entry name" value="WH-like_DNA-bd_sf"/>
</dbReference>
<dbReference type="PROSITE" id="PS01063">
    <property type="entry name" value="SIGMA70_ECF"/>
    <property type="match status" value="1"/>
</dbReference>
<keyword evidence="2 6" id="KW-0805">Transcription regulation</keyword>
<organism evidence="9 10">
    <name type="scientific">Salirhabdus euzebyi</name>
    <dbReference type="NCBI Taxonomy" id="394506"/>
    <lineage>
        <taxon>Bacteria</taxon>
        <taxon>Bacillati</taxon>
        <taxon>Bacillota</taxon>
        <taxon>Bacilli</taxon>
        <taxon>Bacillales</taxon>
        <taxon>Bacillaceae</taxon>
        <taxon>Salirhabdus</taxon>
    </lineage>
</organism>
<dbReference type="EMBL" id="JACHGH010000018">
    <property type="protein sequence ID" value="MBB6455324.1"/>
    <property type="molecule type" value="Genomic_DNA"/>
</dbReference>
<dbReference type="InterPro" id="IPR000838">
    <property type="entry name" value="RNA_pol_sigma70_ECF_CS"/>
</dbReference>
<comment type="caution">
    <text evidence="9">The sequence shown here is derived from an EMBL/GenBank/DDBJ whole genome shotgun (WGS) entry which is preliminary data.</text>
</comment>
<reference evidence="9 10" key="1">
    <citation type="submission" date="2020-08" db="EMBL/GenBank/DDBJ databases">
        <title>Genomic Encyclopedia of Type Strains, Phase IV (KMG-IV): sequencing the most valuable type-strain genomes for metagenomic binning, comparative biology and taxonomic classification.</title>
        <authorList>
            <person name="Goeker M."/>
        </authorList>
    </citation>
    <scope>NUCLEOTIDE SEQUENCE [LARGE SCALE GENOMIC DNA]</scope>
    <source>
        <strain evidence="9 10">DSM 19612</strain>
    </source>
</reference>
<dbReference type="InterPro" id="IPR013249">
    <property type="entry name" value="RNA_pol_sigma70_r4_t2"/>
</dbReference>
<feature type="domain" description="RNA polymerase sigma factor 70 region 4 type 2" evidence="8">
    <location>
        <begin position="109"/>
        <end position="160"/>
    </location>
</feature>
<dbReference type="Gene3D" id="1.10.1740.10">
    <property type="match status" value="1"/>
</dbReference>
<evidence type="ECO:0000256" key="4">
    <source>
        <dbReference type="ARBA" id="ARBA00023125"/>
    </source>
</evidence>
<dbReference type="InterPro" id="IPR007627">
    <property type="entry name" value="RNA_pol_sigma70_r2"/>
</dbReference>
<sequence length="169" mass="20390">MIDNDELVEQWFRMYADEMYNFLVYYTGSTEVEDLVQEVFIKVIHSIDSFREESNPKTWLFKIARNVSIDEARRNRRKLRKLIRYERESTTIKPKTPEAIFELKEDEKELVQQINCLKDSYRDVLLVKGMKEFSTTETATILNWTENKVRVTYHRALKALRRKVEKIEE</sequence>